<evidence type="ECO:0000313" key="3">
    <source>
        <dbReference type="Proteomes" id="UP000176005"/>
    </source>
</evidence>
<sequence>MNRRRLSPQQQEQRSRANRARHLNAKQEEARAQGPEQFAWFWWDAVRTLTKQRPELLKPLASHLHDFYQRHTQ</sequence>
<gene>
    <name evidence="2" type="ORF">AN218_18590</name>
</gene>
<protein>
    <submittedName>
        <fullName evidence="2">Uncharacterized protein</fullName>
    </submittedName>
</protein>
<evidence type="ECO:0000256" key="1">
    <source>
        <dbReference type="SAM" id="MobiDB-lite"/>
    </source>
</evidence>
<feature type="region of interest" description="Disordered" evidence="1">
    <location>
        <begin position="1"/>
        <end position="33"/>
    </location>
</feature>
<dbReference type="AlphaFoldDB" id="A0A1E7L230"/>
<comment type="caution">
    <text evidence="2">The sequence shown here is derived from an EMBL/GenBank/DDBJ whole genome shotgun (WGS) entry which is preliminary data.</text>
</comment>
<name>A0A1E7L230_9ACTN</name>
<dbReference type="Proteomes" id="UP000176005">
    <property type="component" value="Unassembled WGS sequence"/>
</dbReference>
<evidence type="ECO:0000313" key="2">
    <source>
        <dbReference type="EMBL" id="OEV10228.1"/>
    </source>
</evidence>
<dbReference type="EMBL" id="LJGW01000314">
    <property type="protein sequence ID" value="OEV10228.1"/>
    <property type="molecule type" value="Genomic_DNA"/>
</dbReference>
<reference evidence="2 3" key="1">
    <citation type="journal article" date="2016" name="Front. Microbiol.">
        <title>Comparative Genomics Analysis of Streptomyces Species Reveals Their Adaptation to the Marine Environment and Their Diversity at the Genomic Level.</title>
        <authorList>
            <person name="Tian X."/>
            <person name="Zhang Z."/>
            <person name="Yang T."/>
            <person name="Chen M."/>
            <person name="Li J."/>
            <person name="Chen F."/>
            <person name="Yang J."/>
            <person name="Li W."/>
            <person name="Zhang B."/>
            <person name="Zhang Z."/>
            <person name="Wu J."/>
            <person name="Zhang C."/>
            <person name="Long L."/>
            <person name="Xiao J."/>
        </authorList>
    </citation>
    <scope>NUCLEOTIDE SEQUENCE [LARGE SCALE GENOMIC DNA]</scope>
    <source>
        <strain evidence="2 3">SCSIO 10429</strain>
    </source>
</reference>
<dbReference type="RefSeq" id="WP_070018019.1">
    <property type="nucleotide sequence ID" value="NZ_LJGW01000314.1"/>
</dbReference>
<accession>A0A1E7L230</accession>
<keyword evidence="3" id="KW-1185">Reference proteome</keyword>
<proteinExistence type="predicted"/>
<organism evidence="2 3">
    <name type="scientific">Streptomyces nanshensis</name>
    <dbReference type="NCBI Taxonomy" id="518642"/>
    <lineage>
        <taxon>Bacteria</taxon>
        <taxon>Bacillati</taxon>
        <taxon>Actinomycetota</taxon>
        <taxon>Actinomycetes</taxon>
        <taxon>Kitasatosporales</taxon>
        <taxon>Streptomycetaceae</taxon>
        <taxon>Streptomyces</taxon>
    </lineage>
</organism>